<evidence type="ECO:0000313" key="3">
    <source>
        <dbReference type="Proteomes" id="UP000029108"/>
    </source>
</evidence>
<dbReference type="eggNOG" id="ENOG5032IG8">
    <property type="taxonomic scope" value="Bacteria"/>
</dbReference>
<dbReference type="RefSeq" id="WP_238548464.1">
    <property type="nucleotide sequence ID" value="NZ_JDUU01000002.1"/>
</dbReference>
<dbReference type="STRING" id="1437608.GCA_000771645_00977"/>
<evidence type="ECO:0000313" key="2">
    <source>
        <dbReference type="EMBL" id="KFI49741.1"/>
    </source>
</evidence>
<feature type="region of interest" description="Disordered" evidence="1">
    <location>
        <begin position="92"/>
        <end position="122"/>
    </location>
</feature>
<dbReference type="Proteomes" id="UP000029108">
    <property type="component" value="Unassembled WGS sequence"/>
</dbReference>
<organism evidence="2 3">
    <name type="scientific">Bifidobacterium biavatii DSM 23969</name>
    <dbReference type="NCBI Taxonomy" id="1437608"/>
    <lineage>
        <taxon>Bacteria</taxon>
        <taxon>Bacillati</taxon>
        <taxon>Actinomycetota</taxon>
        <taxon>Actinomycetes</taxon>
        <taxon>Bifidobacteriales</taxon>
        <taxon>Bifidobacteriaceae</taxon>
        <taxon>Bifidobacterium</taxon>
    </lineage>
</organism>
<dbReference type="EMBL" id="JGYN01000020">
    <property type="protein sequence ID" value="KFI49741.1"/>
    <property type="molecule type" value="Genomic_DNA"/>
</dbReference>
<gene>
    <name evidence="2" type="ORF">BBIA_1429</name>
</gene>
<protein>
    <submittedName>
        <fullName evidence="2">Gp18</fullName>
    </submittedName>
</protein>
<name>A0A086ZT91_9BIFI</name>
<reference evidence="2 3" key="1">
    <citation type="submission" date="2014-03" db="EMBL/GenBank/DDBJ databases">
        <title>Genomics of Bifidobacteria.</title>
        <authorList>
            <person name="Ventura M."/>
            <person name="Milani C."/>
            <person name="Lugli G.A."/>
        </authorList>
    </citation>
    <scope>NUCLEOTIDE SEQUENCE [LARGE SCALE GENOMIC DNA]</scope>
    <source>
        <strain evidence="2 3">DSM 23969</strain>
    </source>
</reference>
<sequence>MDGQPKRLAAVQWLIDTHRDELEYELIRNGVRLRWLGGPLLTWRDVWLIAANAPAGSRLAAVLDERNAWTPTDWWLRSIEYSLRWLVWAKTKDGQKNRGKPKPTPAPAETASRRRDPELTGMSKTQLRAYLNRPRVALT</sequence>
<proteinExistence type="predicted"/>
<keyword evidence="3" id="KW-1185">Reference proteome</keyword>
<dbReference type="Pfam" id="PF17318">
    <property type="entry name" value="DUF5361"/>
    <property type="match status" value="1"/>
</dbReference>
<comment type="caution">
    <text evidence="2">The sequence shown here is derived from an EMBL/GenBank/DDBJ whole genome shotgun (WGS) entry which is preliminary data.</text>
</comment>
<evidence type="ECO:0000256" key="1">
    <source>
        <dbReference type="SAM" id="MobiDB-lite"/>
    </source>
</evidence>
<dbReference type="AlphaFoldDB" id="A0A086ZT91"/>
<dbReference type="InterPro" id="IPR035286">
    <property type="entry name" value="DUF5361"/>
</dbReference>
<accession>A0A086ZT91</accession>